<feature type="compositionally biased region" description="Polar residues" evidence="6">
    <location>
        <begin position="68"/>
        <end position="77"/>
    </location>
</feature>
<sequence>MASSCSLQCGNDGQNCCQTCPEVSGAGPAAAAAADGCNKGFMLFGVRVMEGSFRKSASMNNLAQFEQPQDSMNNNDVNAGYASDDVVHPSARNRERKRGVPWTEDEHRLFLLGLQKVGKGDWRGISRNFVKTRTPTQVASHAQKYFLRRNNHSRRRRRSSLFDITTDTVLGSAMEDRAQEESVPQPAMQQQKNLINNLEKFPMSTYPTNIAPVMLPVNPVKGASSLESLTLGPANNQLLLNRTNNTSSPTPKLIRPIPLAPIPPSSKMADLNLNKTTIPDPLPLSLKLSTPSSSAASQPSSEQHSPSSSSPPARHTSPFQAMPSSFDNSSGDSIISVA</sequence>
<feature type="domain" description="HTH myb-type" evidence="9">
    <location>
        <begin position="94"/>
        <end position="150"/>
    </location>
</feature>
<evidence type="ECO:0000256" key="4">
    <source>
        <dbReference type="ARBA" id="ARBA00023163"/>
    </source>
</evidence>
<evidence type="ECO:0000256" key="2">
    <source>
        <dbReference type="ARBA" id="ARBA00023015"/>
    </source>
</evidence>
<evidence type="ECO:0000313" key="11">
    <source>
        <dbReference type="Proteomes" id="UP000295252"/>
    </source>
</evidence>
<dbReference type="Pfam" id="PF00249">
    <property type="entry name" value="Myb_DNA-binding"/>
    <property type="match status" value="1"/>
</dbReference>
<dbReference type="SMART" id="SM00717">
    <property type="entry name" value="SANT"/>
    <property type="match status" value="1"/>
</dbReference>
<dbReference type="InterPro" id="IPR001005">
    <property type="entry name" value="SANT/Myb"/>
</dbReference>
<dbReference type="InterPro" id="IPR017930">
    <property type="entry name" value="Myb_dom"/>
</dbReference>
<dbReference type="GO" id="GO:0003677">
    <property type="term" value="F:DNA binding"/>
    <property type="evidence" value="ECO:0007669"/>
    <property type="project" value="UniProtKB-KW"/>
</dbReference>
<dbReference type="OrthoDB" id="118550at2759"/>
<keyword evidence="3" id="KW-0238">DNA-binding</keyword>
<evidence type="ECO:0000259" key="9">
    <source>
        <dbReference type="PROSITE" id="PS51294"/>
    </source>
</evidence>
<feature type="compositionally biased region" description="Low complexity" evidence="6">
    <location>
        <begin position="283"/>
        <end position="318"/>
    </location>
</feature>
<evidence type="ECO:0000259" key="8">
    <source>
        <dbReference type="PROSITE" id="PS51293"/>
    </source>
</evidence>
<dbReference type="PANTHER" id="PTHR44191:SF64">
    <property type="entry name" value="TRANSCRIPTION FACTOR MYB1R1"/>
    <property type="match status" value="1"/>
</dbReference>
<gene>
    <name evidence="10" type="ORF">GSCOC_T00032124001</name>
</gene>
<evidence type="ECO:0000259" key="7">
    <source>
        <dbReference type="PROSITE" id="PS50090"/>
    </source>
</evidence>
<dbReference type="PROSITE" id="PS50090">
    <property type="entry name" value="MYB_LIKE"/>
    <property type="match status" value="1"/>
</dbReference>
<dbReference type="GO" id="GO:0009723">
    <property type="term" value="P:response to ethylene"/>
    <property type="evidence" value="ECO:0007669"/>
    <property type="project" value="TreeGrafter"/>
</dbReference>
<dbReference type="OMA" id="LEDNKQM"/>
<dbReference type="FunFam" id="1.10.10.60:FF:000009">
    <property type="entry name" value="transcription factor MYB1R1"/>
    <property type="match status" value="1"/>
</dbReference>
<keyword evidence="5" id="KW-0539">Nucleus</keyword>
<dbReference type="EMBL" id="HG739089">
    <property type="protein sequence ID" value="CDP00242.1"/>
    <property type="molecule type" value="Genomic_DNA"/>
</dbReference>
<dbReference type="Gene3D" id="1.10.10.60">
    <property type="entry name" value="Homeodomain-like"/>
    <property type="match status" value="1"/>
</dbReference>
<dbReference type="InterPro" id="IPR006447">
    <property type="entry name" value="Myb_dom_plants"/>
</dbReference>
<dbReference type="FunCoup" id="A0A068TW55">
    <property type="interactions" value="55"/>
</dbReference>
<evidence type="ECO:0000256" key="6">
    <source>
        <dbReference type="SAM" id="MobiDB-lite"/>
    </source>
</evidence>
<feature type="domain" description="SANT" evidence="8">
    <location>
        <begin position="97"/>
        <end position="150"/>
    </location>
</feature>
<dbReference type="PANTHER" id="PTHR44191">
    <property type="entry name" value="TRANSCRIPTION FACTOR KUA1"/>
    <property type="match status" value="1"/>
</dbReference>
<dbReference type="InParanoid" id="A0A068TW55"/>
<evidence type="ECO:0000313" key="10">
    <source>
        <dbReference type="EMBL" id="CDP00242.1"/>
    </source>
</evidence>
<feature type="region of interest" description="Disordered" evidence="6">
    <location>
        <begin position="68"/>
        <end position="98"/>
    </location>
</feature>
<feature type="compositionally biased region" description="Low complexity" evidence="6">
    <location>
        <begin position="240"/>
        <end position="257"/>
    </location>
</feature>
<dbReference type="InterPro" id="IPR009057">
    <property type="entry name" value="Homeodomain-like_sf"/>
</dbReference>
<evidence type="ECO:0000256" key="5">
    <source>
        <dbReference type="ARBA" id="ARBA00023242"/>
    </source>
</evidence>
<feature type="compositionally biased region" description="Polar residues" evidence="6">
    <location>
        <begin position="322"/>
        <end position="338"/>
    </location>
</feature>
<name>A0A068TW55_COFCA</name>
<dbReference type="SUPFAM" id="SSF46689">
    <property type="entry name" value="Homeodomain-like"/>
    <property type="match status" value="1"/>
</dbReference>
<dbReference type="PROSITE" id="PS51293">
    <property type="entry name" value="SANT"/>
    <property type="match status" value="1"/>
</dbReference>
<feature type="region of interest" description="Disordered" evidence="6">
    <location>
        <begin position="240"/>
        <end position="338"/>
    </location>
</feature>
<keyword evidence="4" id="KW-0804">Transcription</keyword>
<dbReference type="PROSITE" id="PS51294">
    <property type="entry name" value="HTH_MYB"/>
    <property type="match status" value="1"/>
</dbReference>
<comment type="subcellular location">
    <subcellularLocation>
        <location evidence="1">Nucleus</location>
    </subcellularLocation>
</comment>
<dbReference type="NCBIfam" id="TIGR01557">
    <property type="entry name" value="myb_SHAQKYF"/>
    <property type="match status" value="1"/>
</dbReference>
<dbReference type="GO" id="GO:0009739">
    <property type="term" value="P:response to gibberellin"/>
    <property type="evidence" value="ECO:0007669"/>
    <property type="project" value="TreeGrafter"/>
</dbReference>
<reference evidence="11" key="1">
    <citation type="journal article" date="2014" name="Science">
        <title>The coffee genome provides insight into the convergent evolution of caffeine biosynthesis.</title>
        <authorList>
            <person name="Denoeud F."/>
            <person name="Carretero-Paulet L."/>
            <person name="Dereeper A."/>
            <person name="Droc G."/>
            <person name="Guyot R."/>
            <person name="Pietrella M."/>
            <person name="Zheng C."/>
            <person name="Alberti A."/>
            <person name="Anthony F."/>
            <person name="Aprea G."/>
            <person name="Aury J.M."/>
            <person name="Bento P."/>
            <person name="Bernard M."/>
            <person name="Bocs S."/>
            <person name="Campa C."/>
            <person name="Cenci A."/>
            <person name="Combes M.C."/>
            <person name="Crouzillat D."/>
            <person name="Da Silva C."/>
            <person name="Daddiego L."/>
            <person name="De Bellis F."/>
            <person name="Dussert S."/>
            <person name="Garsmeur O."/>
            <person name="Gayraud T."/>
            <person name="Guignon V."/>
            <person name="Jahn K."/>
            <person name="Jamilloux V."/>
            <person name="Joet T."/>
            <person name="Labadie K."/>
            <person name="Lan T."/>
            <person name="Leclercq J."/>
            <person name="Lepelley M."/>
            <person name="Leroy T."/>
            <person name="Li L.T."/>
            <person name="Librado P."/>
            <person name="Lopez L."/>
            <person name="Munoz A."/>
            <person name="Noel B."/>
            <person name="Pallavicini A."/>
            <person name="Perrotta G."/>
            <person name="Poncet V."/>
            <person name="Pot D."/>
            <person name="Priyono X."/>
            <person name="Rigoreau M."/>
            <person name="Rouard M."/>
            <person name="Rozas J."/>
            <person name="Tranchant-Dubreuil C."/>
            <person name="VanBuren R."/>
            <person name="Zhang Q."/>
            <person name="Andrade A.C."/>
            <person name="Argout X."/>
            <person name="Bertrand B."/>
            <person name="de Kochko A."/>
            <person name="Graziosi G."/>
            <person name="Henry R.J."/>
            <person name="Jayarama X."/>
            <person name="Ming R."/>
            <person name="Nagai C."/>
            <person name="Rounsley S."/>
            <person name="Sankoff D."/>
            <person name="Giuliano G."/>
            <person name="Albert V.A."/>
            <person name="Wincker P."/>
            <person name="Lashermes P."/>
        </authorList>
    </citation>
    <scope>NUCLEOTIDE SEQUENCE [LARGE SCALE GENOMIC DNA]</scope>
    <source>
        <strain evidence="11">cv. DH200-94</strain>
    </source>
</reference>
<proteinExistence type="predicted"/>
<evidence type="ECO:0000256" key="1">
    <source>
        <dbReference type="ARBA" id="ARBA00004123"/>
    </source>
</evidence>
<dbReference type="AlphaFoldDB" id="A0A068TW55"/>
<dbReference type="GO" id="GO:0006355">
    <property type="term" value="P:regulation of DNA-templated transcription"/>
    <property type="evidence" value="ECO:0007669"/>
    <property type="project" value="UniProtKB-ARBA"/>
</dbReference>
<dbReference type="STRING" id="49390.A0A068TW55"/>
<dbReference type="CDD" id="cd00167">
    <property type="entry name" value="SANT"/>
    <property type="match status" value="1"/>
</dbReference>
<dbReference type="InterPro" id="IPR017884">
    <property type="entry name" value="SANT_dom"/>
</dbReference>
<feature type="domain" description="Myb-like" evidence="7">
    <location>
        <begin position="94"/>
        <end position="146"/>
    </location>
</feature>
<accession>A0A068TW55</accession>
<organism evidence="10 11">
    <name type="scientific">Coffea canephora</name>
    <name type="common">Robusta coffee</name>
    <dbReference type="NCBI Taxonomy" id="49390"/>
    <lineage>
        <taxon>Eukaryota</taxon>
        <taxon>Viridiplantae</taxon>
        <taxon>Streptophyta</taxon>
        <taxon>Embryophyta</taxon>
        <taxon>Tracheophyta</taxon>
        <taxon>Spermatophyta</taxon>
        <taxon>Magnoliopsida</taxon>
        <taxon>eudicotyledons</taxon>
        <taxon>Gunneridae</taxon>
        <taxon>Pentapetalae</taxon>
        <taxon>asterids</taxon>
        <taxon>lamiids</taxon>
        <taxon>Gentianales</taxon>
        <taxon>Rubiaceae</taxon>
        <taxon>Ixoroideae</taxon>
        <taxon>Gardenieae complex</taxon>
        <taxon>Bertiereae - Coffeeae clade</taxon>
        <taxon>Coffeeae</taxon>
        <taxon>Coffea</taxon>
    </lineage>
</organism>
<dbReference type="InterPro" id="IPR052245">
    <property type="entry name" value="Plant_Stress_Dev_TF"/>
</dbReference>
<protein>
    <submittedName>
        <fullName evidence="10">Uncharacterized protein</fullName>
    </submittedName>
</protein>
<keyword evidence="11" id="KW-1185">Reference proteome</keyword>
<dbReference type="PhylomeDB" id="A0A068TW55"/>
<evidence type="ECO:0000256" key="3">
    <source>
        <dbReference type="ARBA" id="ARBA00023125"/>
    </source>
</evidence>
<dbReference type="Proteomes" id="UP000295252">
    <property type="component" value="Chromosome III"/>
</dbReference>
<dbReference type="Gramene" id="CDP00242">
    <property type="protein sequence ID" value="CDP00242"/>
    <property type="gene ID" value="GSCOC_T00032124001"/>
</dbReference>
<keyword evidence="2" id="KW-0805">Transcription regulation</keyword>
<dbReference type="GO" id="GO:0005634">
    <property type="term" value="C:nucleus"/>
    <property type="evidence" value="ECO:0007669"/>
    <property type="project" value="UniProtKB-SubCell"/>
</dbReference>